<sequence length="98" mass="11146">MHAETETIRQQQSQADEPTVFHYISNKDIESDVPSVALCGEEVRSGADRIIRPRGHSSWIVCPICEFIHSMSDDEPRLEQWLQGIEQLEKNGKGTSHE</sequence>
<dbReference type="GeneID" id="98296006"/>
<dbReference type="AlphaFoldDB" id="A0A261G782"/>
<proteinExistence type="predicted"/>
<dbReference type="EMBL" id="MWXA01000005">
    <property type="protein sequence ID" value="OZG67264.1"/>
    <property type="molecule type" value="Genomic_DNA"/>
</dbReference>
<protein>
    <submittedName>
        <fullName evidence="1">Uncharacterized protein</fullName>
    </submittedName>
</protein>
<name>A0A261G782_9BIFI</name>
<accession>A0A261G782</accession>
<gene>
    <name evidence="1" type="ORF">BAQU_1337</name>
</gene>
<dbReference type="RefSeq" id="WP_094693833.1">
    <property type="nucleotide sequence ID" value="NZ_JBDNSG010000007.1"/>
</dbReference>
<keyword evidence="2" id="KW-1185">Reference proteome</keyword>
<dbReference type="Proteomes" id="UP000216451">
    <property type="component" value="Unassembled WGS sequence"/>
</dbReference>
<evidence type="ECO:0000313" key="2">
    <source>
        <dbReference type="Proteomes" id="UP000216451"/>
    </source>
</evidence>
<organism evidence="1 2">
    <name type="scientific">Bifidobacterium aquikefiri</name>
    <dbReference type="NCBI Taxonomy" id="1653207"/>
    <lineage>
        <taxon>Bacteria</taxon>
        <taxon>Bacillati</taxon>
        <taxon>Actinomycetota</taxon>
        <taxon>Actinomycetes</taxon>
        <taxon>Bifidobacteriales</taxon>
        <taxon>Bifidobacteriaceae</taxon>
        <taxon>Bifidobacterium</taxon>
    </lineage>
</organism>
<evidence type="ECO:0000313" key="1">
    <source>
        <dbReference type="EMBL" id="OZG67264.1"/>
    </source>
</evidence>
<reference evidence="1 2" key="1">
    <citation type="journal article" date="2017" name="BMC Genomics">
        <title>Comparative genomic and phylogenomic analyses of the Bifidobacteriaceae family.</title>
        <authorList>
            <person name="Lugli G.A."/>
            <person name="Milani C."/>
            <person name="Turroni F."/>
            <person name="Duranti S."/>
            <person name="Mancabelli L."/>
            <person name="Mangifesta M."/>
            <person name="Ferrario C."/>
            <person name="Modesto M."/>
            <person name="Mattarelli P."/>
            <person name="Jiri K."/>
            <person name="van Sinderen D."/>
            <person name="Ventura M."/>
        </authorList>
    </citation>
    <scope>NUCLEOTIDE SEQUENCE [LARGE SCALE GENOMIC DNA]</scope>
    <source>
        <strain evidence="1 2">LMG 28769</strain>
    </source>
</reference>
<comment type="caution">
    <text evidence="1">The sequence shown here is derived from an EMBL/GenBank/DDBJ whole genome shotgun (WGS) entry which is preliminary data.</text>
</comment>